<dbReference type="AlphaFoldDB" id="A0A1X4NCY9"/>
<keyword evidence="3" id="KW-1185">Reference proteome</keyword>
<sequence length="88" mass="9840">MKSFIAIIVLLPVPALADAHKWGPLECEVVESAMLSFEAAIDRSSQLERALRGTDFANFQRIEGSLPPISEMDRSLELLQLLIEQNCR</sequence>
<feature type="signal peptide" evidence="1">
    <location>
        <begin position="1"/>
        <end position="17"/>
    </location>
</feature>
<feature type="chain" id="PRO_5010854363" evidence="1">
    <location>
        <begin position="18"/>
        <end position="88"/>
    </location>
</feature>
<dbReference type="Proteomes" id="UP000193926">
    <property type="component" value="Unassembled WGS sequence"/>
</dbReference>
<gene>
    <name evidence="2" type="ORF">MGEO_18855</name>
</gene>
<comment type="caution">
    <text evidence="2">The sequence shown here is derived from an EMBL/GenBank/DDBJ whole genome shotgun (WGS) entry which is preliminary data.</text>
</comment>
<name>A0A1X4NCY9_9RHOB</name>
<reference evidence="2 3" key="1">
    <citation type="submission" date="2014-03" db="EMBL/GenBank/DDBJ databases">
        <title>The draft genome sequence of Marivita geojedonensis KCTC 23882.</title>
        <authorList>
            <person name="Lai Q."/>
            <person name="Shao Z."/>
        </authorList>
    </citation>
    <scope>NUCLEOTIDE SEQUENCE [LARGE SCALE GENOMIC DNA]</scope>
    <source>
        <strain evidence="2 3">DPG-138</strain>
    </source>
</reference>
<dbReference type="RefSeq" id="WP_085641308.1">
    <property type="nucleotide sequence ID" value="NZ_JFKC01000029.1"/>
</dbReference>
<keyword evidence="1" id="KW-0732">Signal</keyword>
<evidence type="ECO:0000256" key="1">
    <source>
        <dbReference type="SAM" id="SignalP"/>
    </source>
</evidence>
<evidence type="ECO:0000313" key="2">
    <source>
        <dbReference type="EMBL" id="OSQ44679.1"/>
    </source>
</evidence>
<proteinExistence type="predicted"/>
<organism evidence="2 3">
    <name type="scientific">Marivita geojedonensis</name>
    <dbReference type="NCBI Taxonomy" id="1123756"/>
    <lineage>
        <taxon>Bacteria</taxon>
        <taxon>Pseudomonadati</taxon>
        <taxon>Pseudomonadota</taxon>
        <taxon>Alphaproteobacteria</taxon>
        <taxon>Rhodobacterales</taxon>
        <taxon>Roseobacteraceae</taxon>
        <taxon>Marivita</taxon>
    </lineage>
</organism>
<accession>A0A1X4NCY9</accession>
<protein>
    <submittedName>
        <fullName evidence="2">Uncharacterized protein</fullName>
    </submittedName>
</protein>
<dbReference type="EMBL" id="JFKC01000029">
    <property type="protein sequence ID" value="OSQ44679.1"/>
    <property type="molecule type" value="Genomic_DNA"/>
</dbReference>
<evidence type="ECO:0000313" key="3">
    <source>
        <dbReference type="Proteomes" id="UP000193926"/>
    </source>
</evidence>